<sequence length="91" mass="10349">MEIRQTVRITSFPKGFPSSLIGIESADESESSQFEELLEYLHLSSEVALDETKVLTALTFHFNRFGIGLLQAYLTETNENEDFHLNSMLGY</sequence>
<reference evidence="2" key="1">
    <citation type="journal article" date="2022" name="Mol. Ecol. Resour.">
        <title>The genomes of chicory, endive, great burdock and yacon provide insights into Asteraceae palaeo-polyploidization history and plant inulin production.</title>
        <authorList>
            <person name="Fan W."/>
            <person name="Wang S."/>
            <person name="Wang H."/>
            <person name="Wang A."/>
            <person name="Jiang F."/>
            <person name="Liu H."/>
            <person name="Zhao H."/>
            <person name="Xu D."/>
            <person name="Zhang Y."/>
        </authorList>
    </citation>
    <scope>NUCLEOTIDE SEQUENCE [LARGE SCALE GENOMIC DNA]</scope>
    <source>
        <strain evidence="2">cv. Yunnan</strain>
    </source>
</reference>
<proteinExistence type="predicted"/>
<evidence type="ECO:0000313" key="1">
    <source>
        <dbReference type="EMBL" id="KAI3809139.1"/>
    </source>
</evidence>
<accession>A0ACB9ILK4</accession>
<evidence type="ECO:0000313" key="2">
    <source>
        <dbReference type="Proteomes" id="UP001056120"/>
    </source>
</evidence>
<dbReference type="EMBL" id="CM042025">
    <property type="protein sequence ID" value="KAI3809139.1"/>
    <property type="molecule type" value="Genomic_DNA"/>
</dbReference>
<reference evidence="1 2" key="2">
    <citation type="journal article" date="2022" name="Mol. Ecol. Resour.">
        <title>The genomes of chicory, endive, great burdock and yacon provide insights into Asteraceae paleo-polyploidization history and plant inulin production.</title>
        <authorList>
            <person name="Fan W."/>
            <person name="Wang S."/>
            <person name="Wang H."/>
            <person name="Wang A."/>
            <person name="Jiang F."/>
            <person name="Liu H."/>
            <person name="Zhao H."/>
            <person name="Xu D."/>
            <person name="Zhang Y."/>
        </authorList>
    </citation>
    <scope>NUCLEOTIDE SEQUENCE [LARGE SCALE GENOMIC DNA]</scope>
    <source>
        <strain evidence="2">cv. Yunnan</strain>
        <tissue evidence="1">Leaves</tissue>
    </source>
</reference>
<keyword evidence="2" id="KW-1185">Reference proteome</keyword>
<comment type="caution">
    <text evidence="1">The sequence shown here is derived from an EMBL/GenBank/DDBJ whole genome shotgun (WGS) entry which is preliminary data.</text>
</comment>
<gene>
    <name evidence="1" type="ORF">L1987_25109</name>
</gene>
<dbReference type="Proteomes" id="UP001056120">
    <property type="component" value="Linkage Group LG08"/>
</dbReference>
<organism evidence="1 2">
    <name type="scientific">Smallanthus sonchifolius</name>
    <dbReference type="NCBI Taxonomy" id="185202"/>
    <lineage>
        <taxon>Eukaryota</taxon>
        <taxon>Viridiplantae</taxon>
        <taxon>Streptophyta</taxon>
        <taxon>Embryophyta</taxon>
        <taxon>Tracheophyta</taxon>
        <taxon>Spermatophyta</taxon>
        <taxon>Magnoliopsida</taxon>
        <taxon>eudicotyledons</taxon>
        <taxon>Gunneridae</taxon>
        <taxon>Pentapetalae</taxon>
        <taxon>asterids</taxon>
        <taxon>campanulids</taxon>
        <taxon>Asterales</taxon>
        <taxon>Asteraceae</taxon>
        <taxon>Asteroideae</taxon>
        <taxon>Heliantheae alliance</taxon>
        <taxon>Millerieae</taxon>
        <taxon>Smallanthus</taxon>
    </lineage>
</organism>
<name>A0ACB9ILK4_9ASTR</name>
<protein>
    <submittedName>
        <fullName evidence="1">Uncharacterized protein</fullName>
    </submittedName>
</protein>